<evidence type="ECO:0000256" key="4">
    <source>
        <dbReference type="SAM" id="SignalP"/>
    </source>
</evidence>
<organism evidence="5 6">
    <name type="scientific">Microbulbifer aestuariivivens</name>
    <dbReference type="NCBI Taxonomy" id="1908308"/>
    <lineage>
        <taxon>Bacteria</taxon>
        <taxon>Pseudomonadati</taxon>
        <taxon>Pseudomonadota</taxon>
        <taxon>Gammaproteobacteria</taxon>
        <taxon>Cellvibrionales</taxon>
        <taxon>Microbulbiferaceae</taxon>
        <taxon>Microbulbifer</taxon>
    </lineage>
</organism>
<keyword evidence="4" id="KW-0732">Signal</keyword>
<reference evidence="5 6" key="1">
    <citation type="submission" date="2024-02" db="EMBL/GenBank/DDBJ databases">
        <title>Microbulbifer aestuariivivens NBRC 112533.</title>
        <authorList>
            <person name="Ichikawa N."/>
            <person name="Katano-Makiyama Y."/>
            <person name="Hidaka K."/>
        </authorList>
    </citation>
    <scope>NUCLEOTIDE SEQUENCE [LARGE SCALE GENOMIC DNA]</scope>
    <source>
        <strain evidence="5 6">NBRC 112533</strain>
    </source>
</reference>
<dbReference type="SUPFAM" id="SSF48452">
    <property type="entry name" value="TPR-like"/>
    <property type="match status" value="1"/>
</dbReference>
<feature type="signal peptide" evidence="4">
    <location>
        <begin position="1"/>
        <end position="22"/>
    </location>
</feature>
<evidence type="ECO:0000256" key="3">
    <source>
        <dbReference type="PROSITE-ProRule" id="PRU00339"/>
    </source>
</evidence>
<evidence type="ECO:0008006" key="7">
    <source>
        <dbReference type="Google" id="ProtNLM"/>
    </source>
</evidence>
<dbReference type="InterPro" id="IPR019734">
    <property type="entry name" value="TPR_rpt"/>
</dbReference>
<protein>
    <recommendedName>
        <fullName evidence="7">Tetratricopeptide repeat protein</fullName>
    </recommendedName>
</protein>
<proteinExistence type="predicted"/>
<comment type="caution">
    <text evidence="5">The sequence shown here is derived from an EMBL/GenBank/DDBJ whole genome shotgun (WGS) entry which is preliminary data.</text>
</comment>
<dbReference type="RefSeq" id="WP_345549867.1">
    <property type="nucleotide sequence ID" value="NZ_BAABRT010000008.1"/>
</dbReference>
<gene>
    <name evidence="5" type="ORF">Maes01_01266</name>
</gene>
<dbReference type="InterPro" id="IPR050498">
    <property type="entry name" value="Ycf3"/>
</dbReference>
<keyword evidence="1" id="KW-0677">Repeat</keyword>
<feature type="repeat" description="TPR" evidence="3">
    <location>
        <begin position="81"/>
        <end position="114"/>
    </location>
</feature>
<name>A0ABP9WNV6_9GAMM</name>
<dbReference type="Gene3D" id="1.25.40.10">
    <property type="entry name" value="Tetratricopeptide repeat domain"/>
    <property type="match status" value="1"/>
</dbReference>
<dbReference type="PANTHER" id="PTHR44858:SF1">
    <property type="entry name" value="UDP-N-ACETYLGLUCOSAMINE--PEPTIDE N-ACETYLGLUCOSAMINYLTRANSFERASE SPINDLY-RELATED"/>
    <property type="match status" value="1"/>
</dbReference>
<evidence type="ECO:0000313" key="6">
    <source>
        <dbReference type="Proteomes" id="UP001408594"/>
    </source>
</evidence>
<keyword evidence="2 3" id="KW-0802">TPR repeat</keyword>
<dbReference type="Pfam" id="PF13432">
    <property type="entry name" value="TPR_16"/>
    <property type="match status" value="1"/>
</dbReference>
<dbReference type="EMBL" id="BAABRT010000008">
    <property type="protein sequence ID" value="GAA5524709.1"/>
    <property type="molecule type" value="Genomic_DNA"/>
</dbReference>
<evidence type="ECO:0000256" key="1">
    <source>
        <dbReference type="ARBA" id="ARBA00022737"/>
    </source>
</evidence>
<feature type="chain" id="PRO_5045117772" description="Tetratricopeptide repeat protein" evidence="4">
    <location>
        <begin position="23"/>
        <end position="198"/>
    </location>
</feature>
<evidence type="ECO:0000256" key="2">
    <source>
        <dbReference type="ARBA" id="ARBA00022803"/>
    </source>
</evidence>
<keyword evidence="6" id="KW-1185">Reference proteome</keyword>
<evidence type="ECO:0000313" key="5">
    <source>
        <dbReference type="EMBL" id="GAA5524709.1"/>
    </source>
</evidence>
<dbReference type="SMART" id="SM00028">
    <property type="entry name" value="TPR"/>
    <property type="match status" value="2"/>
</dbReference>
<dbReference type="PANTHER" id="PTHR44858">
    <property type="entry name" value="TETRATRICOPEPTIDE REPEAT PROTEIN 6"/>
    <property type="match status" value="1"/>
</dbReference>
<sequence length="198" mass="21958">MASVPGPLLRLLSLTLIATLMAACSGTPKRAGGQLLDPSSVRVSGAVERDFDRALQLLRGDRYPEAIALLEDVVQREQRLPAPYINLGIAHYRSGNDGQAEESLRKALAVFPNHPVAANELAVLLRRQGRFEEARGLFASAQRQHPDYAPLVKNFGILCDLYLQDAQCALAQFERYLQLDPEDKDVEIWVAGLKRRVQ</sequence>
<dbReference type="InterPro" id="IPR011990">
    <property type="entry name" value="TPR-like_helical_dom_sf"/>
</dbReference>
<accession>A0ABP9WNV6</accession>
<dbReference type="Proteomes" id="UP001408594">
    <property type="component" value="Unassembled WGS sequence"/>
</dbReference>
<dbReference type="PROSITE" id="PS50005">
    <property type="entry name" value="TPR"/>
    <property type="match status" value="1"/>
</dbReference>